<evidence type="ECO:0000313" key="2">
    <source>
        <dbReference type="EMBL" id="KCW60159.1"/>
    </source>
</evidence>
<dbReference type="STRING" id="71139.A0A059B2A8"/>
<dbReference type="KEGG" id="egr:104414400"/>
<dbReference type="PANTHER" id="PTHR35719">
    <property type="entry name" value="OS01G0680600 PROTEIN"/>
    <property type="match status" value="1"/>
</dbReference>
<accession>A0A059B2A8</accession>
<organism evidence="2">
    <name type="scientific">Eucalyptus grandis</name>
    <name type="common">Flooded gum</name>
    <dbReference type="NCBI Taxonomy" id="71139"/>
    <lineage>
        <taxon>Eukaryota</taxon>
        <taxon>Viridiplantae</taxon>
        <taxon>Streptophyta</taxon>
        <taxon>Embryophyta</taxon>
        <taxon>Tracheophyta</taxon>
        <taxon>Spermatophyta</taxon>
        <taxon>Magnoliopsida</taxon>
        <taxon>eudicotyledons</taxon>
        <taxon>Gunneridae</taxon>
        <taxon>Pentapetalae</taxon>
        <taxon>rosids</taxon>
        <taxon>malvids</taxon>
        <taxon>Myrtales</taxon>
        <taxon>Myrtaceae</taxon>
        <taxon>Myrtoideae</taxon>
        <taxon>Eucalypteae</taxon>
        <taxon>Eucalyptus</taxon>
    </lineage>
</organism>
<dbReference type="EMBL" id="KK198760">
    <property type="protein sequence ID" value="KCW60159.1"/>
    <property type="molecule type" value="Genomic_DNA"/>
</dbReference>
<dbReference type="InParanoid" id="A0A059B2A8"/>
<dbReference type="PANTHER" id="PTHR35719:SF2">
    <property type="entry name" value="ABC TRANSMEMBRANE TYPE-1 DOMAIN-CONTAINING PROTEIN"/>
    <property type="match status" value="1"/>
</dbReference>
<protein>
    <submittedName>
        <fullName evidence="2">Uncharacterized protein</fullName>
    </submittedName>
</protein>
<dbReference type="AlphaFoldDB" id="A0A059B2A8"/>
<reference evidence="2" key="1">
    <citation type="submission" date="2013-07" db="EMBL/GenBank/DDBJ databases">
        <title>The genome of Eucalyptus grandis.</title>
        <authorList>
            <person name="Schmutz J."/>
            <person name="Hayes R."/>
            <person name="Myburg A."/>
            <person name="Tuskan G."/>
            <person name="Grattapaglia D."/>
            <person name="Rokhsar D.S."/>
        </authorList>
    </citation>
    <scope>NUCLEOTIDE SEQUENCE</scope>
    <source>
        <tissue evidence="2">Leaf extractions</tissue>
    </source>
</reference>
<dbReference type="OMA" id="SMRYNQA"/>
<sequence>MELLHLQLQVLPPPPPPPPWRLSPSSPPLLPPCEPRSLASGLPTSSALLFFRRRRRTDRTLVARYVGWGSNAGNRGLGGFGHDPRDGGVGFDRWVRRKEKRRKKRWWPCYYDSSKRRWWSDDDGDEDEEEEEEEEPVGIWEEVIDSLWILKVFKSYGWTLPIILISWLIATGPKAFLITLALPFGQSALALLIKKLWPGKKNKSKGKPRRRRRKRYSYRANNIRTKEERDWRRRNRKDKIEYESWESEGDFSAPEYKGDTNGFGGWDELEGKQFTGKSSPVSERPQRPQMDIGKYSRNASRDDVPLLLRLLIAMFPFLGSWTKMFW</sequence>
<feature type="region of interest" description="Disordered" evidence="1">
    <location>
        <begin position="8"/>
        <end position="37"/>
    </location>
</feature>
<gene>
    <name evidence="2" type="ORF">EUGRSUZ_H02883</name>
</gene>
<dbReference type="Gramene" id="KCW60159">
    <property type="protein sequence ID" value="KCW60159"/>
    <property type="gene ID" value="EUGRSUZ_H02883"/>
</dbReference>
<dbReference type="eggNOG" id="ENOG502RZ61">
    <property type="taxonomic scope" value="Eukaryota"/>
</dbReference>
<proteinExistence type="predicted"/>
<dbReference type="OrthoDB" id="785439at2759"/>
<evidence type="ECO:0000256" key="1">
    <source>
        <dbReference type="SAM" id="MobiDB-lite"/>
    </source>
</evidence>
<feature type="compositionally biased region" description="Pro residues" evidence="1">
    <location>
        <begin position="11"/>
        <end position="34"/>
    </location>
</feature>
<name>A0A059B2A8_EUCGR</name>